<dbReference type="InterPro" id="IPR027417">
    <property type="entry name" value="P-loop_NTPase"/>
</dbReference>
<evidence type="ECO:0000256" key="9">
    <source>
        <dbReference type="ARBA" id="ARBA00023172"/>
    </source>
</evidence>
<dbReference type="SUPFAM" id="SSF50249">
    <property type="entry name" value="Nucleic acid-binding proteins"/>
    <property type="match status" value="1"/>
</dbReference>
<dbReference type="Proteomes" id="UP000293142">
    <property type="component" value="Unassembled WGS sequence"/>
</dbReference>
<evidence type="ECO:0000256" key="6">
    <source>
        <dbReference type="ARBA" id="ARBA00022806"/>
    </source>
</evidence>
<evidence type="ECO:0000313" key="19">
    <source>
        <dbReference type="Proteomes" id="UP000293142"/>
    </source>
</evidence>
<keyword evidence="8" id="KW-0238">DNA-binding</keyword>
<sequence length="685" mass="77074">MLDLYTAKLTDIRGVTEKKREELQELGLHSVGQLIEYYPFRYEDYTLRDLAEVKDGDKITVRGQLASNPQMQMYGRSKSRMLCKVIIDNFFVTAVWFNQHYLKDKLAAGAEIVLTGKWDQKRLQLTVSEAEVSGQGGSKIGTLQPVYSITGTLTQKWMRKTVKQALTQYAGLIQEVLPRSLVDKYGFMPRRAAIGMIHEPGDLEQGQQARRRMVYEELFLFQLKMQAYRAITHDRADGVAHPLNLPDVRAFVRALPFTLTESQKKVVAEILHDLQEPFCMNRLLQGDVGAGKTVVAAVALYAVVKAGYQGALMVPTEILAEQHKRSLDKLFAPYGVQVALLTGSLTDRQRRDVLGSLQMGLVDVVVGTHALIQEDVLFRQLGLVVTDEQHRFGVQQRSILRKKGMNPDVLTMTATPIPRTLAITAFGDMDVSTLRELPKGRKPIKTYAVTHDMLPRVLGFIEKAAAAGRQTYVICPLIEESEKLDVQNAIDVHVQLQQHFAPHGYVTGLLHGRMTAAEKDEVMRDFSENRVHILVSTTVIEVGVDVPNATLMIVYDAHRFGLSQLHQLRGRVGRGEHQSFCILIADPKNEVGKERMKAMTSTGDGFEIARRDLELRGPGDFFGTKQSGVPDFRLADLLKDFEIMEMARDDAADLVRDPEFWTAAAYLPLRQFLQREHIFDSDVLD</sequence>
<evidence type="ECO:0000259" key="17">
    <source>
        <dbReference type="PROSITE" id="PS51194"/>
    </source>
</evidence>
<comment type="catalytic activity">
    <reaction evidence="14 15">
        <text>ATP + H2O = ADP + phosphate + H(+)</text>
        <dbReference type="Rhea" id="RHEA:13065"/>
        <dbReference type="ChEBI" id="CHEBI:15377"/>
        <dbReference type="ChEBI" id="CHEBI:15378"/>
        <dbReference type="ChEBI" id="CHEBI:30616"/>
        <dbReference type="ChEBI" id="CHEBI:43474"/>
        <dbReference type="ChEBI" id="CHEBI:456216"/>
        <dbReference type="EC" id="5.6.2.4"/>
    </reaction>
</comment>
<keyword evidence="10 15" id="KW-0234">DNA repair</keyword>
<dbReference type="PANTHER" id="PTHR47964:SF1">
    <property type="entry name" value="ATP-DEPENDENT DNA HELICASE HOMOLOG RECG, CHLOROPLASTIC"/>
    <property type="match status" value="1"/>
</dbReference>
<dbReference type="CDD" id="cd04488">
    <property type="entry name" value="RecG_wedge_OBF"/>
    <property type="match status" value="1"/>
</dbReference>
<dbReference type="CDD" id="cd18811">
    <property type="entry name" value="SF2_C_RecG"/>
    <property type="match status" value="1"/>
</dbReference>
<dbReference type="SUPFAM" id="SSF52540">
    <property type="entry name" value="P-loop containing nucleoside triphosphate hydrolases"/>
    <property type="match status" value="1"/>
</dbReference>
<dbReference type="SMART" id="SM00487">
    <property type="entry name" value="DEXDc"/>
    <property type="match status" value="1"/>
</dbReference>
<dbReference type="PANTHER" id="PTHR47964">
    <property type="entry name" value="ATP-DEPENDENT DNA HELICASE HOMOLOG RECG, CHLOROPLASTIC"/>
    <property type="match status" value="1"/>
</dbReference>
<evidence type="ECO:0000256" key="11">
    <source>
        <dbReference type="ARBA" id="ARBA00023235"/>
    </source>
</evidence>
<dbReference type="InterPro" id="IPR011545">
    <property type="entry name" value="DEAD/DEAH_box_helicase_dom"/>
</dbReference>
<comment type="catalytic activity">
    <reaction evidence="12 15">
        <text>Couples ATP hydrolysis with the unwinding of duplex DNA by translocating in the 3'-5' direction.</text>
        <dbReference type="EC" id="5.6.2.4"/>
    </reaction>
</comment>
<dbReference type="GO" id="GO:0006310">
    <property type="term" value="P:DNA recombination"/>
    <property type="evidence" value="ECO:0007669"/>
    <property type="project" value="UniProtKB-UniRule"/>
</dbReference>
<evidence type="ECO:0000256" key="12">
    <source>
        <dbReference type="ARBA" id="ARBA00034617"/>
    </source>
</evidence>
<dbReference type="EC" id="5.6.2.4" evidence="13 15"/>
<gene>
    <name evidence="18" type="primary">recG</name>
    <name evidence="18" type="ORF">EYB31_15910</name>
</gene>
<dbReference type="EMBL" id="SIRE01000010">
    <property type="protein sequence ID" value="TBL78346.1"/>
    <property type="molecule type" value="Genomic_DNA"/>
</dbReference>
<dbReference type="InterPro" id="IPR012340">
    <property type="entry name" value="NA-bd_OB-fold"/>
</dbReference>
<dbReference type="InterPro" id="IPR001650">
    <property type="entry name" value="Helicase_C-like"/>
</dbReference>
<evidence type="ECO:0000256" key="7">
    <source>
        <dbReference type="ARBA" id="ARBA00022840"/>
    </source>
</evidence>
<organism evidence="18 19">
    <name type="scientific">Paenibacillus thalictri</name>
    <dbReference type="NCBI Taxonomy" id="2527873"/>
    <lineage>
        <taxon>Bacteria</taxon>
        <taxon>Bacillati</taxon>
        <taxon>Bacillota</taxon>
        <taxon>Bacilli</taxon>
        <taxon>Bacillales</taxon>
        <taxon>Paenibacillaceae</taxon>
        <taxon>Paenibacillus</taxon>
    </lineage>
</organism>
<accession>A0A4Q9DSG5</accession>
<dbReference type="InterPro" id="IPR033454">
    <property type="entry name" value="RecG_wedge"/>
</dbReference>
<dbReference type="RefSeq" id="WP_131014329.1">
    <property type="nucleotide sequence ID" value="NZ_SIRE01000010.1"/>
</dbReference>
<name>A0A4Q9DSG5_9BACL</name>
<protein>
    <recommendedName>
        <fullName evidence="2 15">ATP-dependent DNA helicase RecG</fullName>
        <ecNumber evidence="13 15">5.6.2.4</ecNumber>
    </recommendedName>
</protein>
<evidence type="ECO:0000256" key="13">
    <source>
        <dbReference type="ARBA" id="ARBA00034808"/>
    </source>
</evidence>
<keyword evidence="11" id="KW-0413">Isomerase</keyword>
<dbReference type="NCBIfam" id="NF008165">
    <property type="entry name" value="PRK10917.1-3"/>
    <property type="match status" value="1"/>
</dbReference>
<dbReference type="Pfam" id="PF17191">
    <property type="entry name" value="RecG_wedge"/>
    <property type="match status" value="1"/>
</dbReference>
<dbReference type="Pfam" id="PF19833">
    <property type="entry name" value="RecG_dom3_C"/>
    <property type="match status" value="1"/>
</dbReference>
<dbReference type="CDD" id="cd17992">
    <property type="entry name" value="DEXHc_RecG"/>
    <property type="match status" value="1"/>
</dbReference>
<dbReference type="GO" id="GO:0016887">
    <property type="term" value="F:ATP hydrolysis activity"/>
    <property type="evidence" value="ECO:0007669"/>
    <property type="project" value="RHEA"/>
</dbReference>
<dbReference type="Pfam" id="PF00270">
    <property type="entry name" value="DEAD"/>
    <property type="match status" value="1"/>
</dbReference>
<feature type="domain" description="Helicase ATP-binding" evidence="16">
    <location>
        <begin position="273"/>
        <end position="434"/>
    </location>
</feature>
<keyword evidence="6 15" id="KW-0347">Helicase</keyword>
<evidence type="ECO:0000259" key="16">
    <source>
        <dbReference type="PROSITE" id="PS51192"/>
    </source>
</evidence>
<dbReference type="InterPro" id="IPR045562">
    <property type="entry name" value="RecG_dom3_C"/>
</dbReference>
<keyword evidence="9 15" id="KW-0233">DNA recombination</keyword>
<dbReference type="SMART" id="SM00490">
    <property type="entry name" value="HELICc"/>
    <property type="match status" value="1"/>
</dbReference>
<evidence type="ECO:0000256" key="5">
    <source>
        <dbReference type="ARBA" id="ARBA00022801"/>
    </source>
</evidence>
<dbReference type="Gene3D" id="3.40.50.300">
    <property type="entry name" value="P-loop containing nucleotide triphosphate hydrolases"/>
    <property type="match status" value="2"/>
</dbReference>
<dbReference type="OrthoDB" id="9804325at2"/>
<dbReference type="PROSITE" id="PS51192">
    <property type="entry name" value="HELICASE_ATP_BIND_1"/>
    <property type="match status" value="1"/>
</dbReference>
<evidence type="ECO:0000256" key="14">
    <source>
        <dbReference type="ARBA" id="ARBA00048988"/>
    </source>
</evidence>
<evidence type="ECO:0000256" key="15">
    <source>
        <dbReference type="RuleBase" id="RU363016"/>
    </source>
</evidence>
<dbReference type="GO" id="GO:0005524">
    <property type="term" value="F:ATP binding"/>
    <property type="evidence" value="ECO:0007669"/>
    <property type="project" value="UniProtKB-KW"/>
</dbReference>
<dbReference type="Pfam" id="PF00271">
    <property type="entry name" value="Helicase_C"/>
    <property type="match status" value="1"/>
</dbReference>
<evidence type="ECO:0000256" key="3">
    <source>
        <dbReference type="ARBA" id="ARBA00022741"/>
    </source>
</evidence>
<dbReference type="PROSITE" id="PS51194">
    <property type="entry name" value="HELICASE_CTER"/>
    <property type="match status" value="1"/>
</dbReference>
<evidence type="ECO:0000256" key="8">
    <source>
        <dbReference type="ARBA" id="ARBA00023125"/>
    </source>
</evidence>
<dbReference type="NCBIfam" id="TIGR00643">
    <property type="entry name" value="recG"/>
    <property type="match status" value="1"/>
</dbReference>
<keyword evidence="3 15" id="KW-0547">Nucleotide-binding</keyword>
<dbReference type="InterPro" id="IPR004609">
    <property type="entry name" value="ATP-dep_DNA_helicase_RecG"/>
</dbReference>
<reference evidence="18 19" key="1">
    <citation type="submission" date="2019-02" db="EMBL/GenBank/DDBJ databases">
        <title>Paenibacillus sp. nov., isolated from surface-sterilized tissue of Thalictrum simplex L.</title>
        <authorList>
            <person name="Tuo L."/>
        </authorList>
    </citation>
    <scope>NUCLEOTIDE SEQUENCE [LARGE SCALE GENOMIC DNA]</scope>
    <source>
        <strain evidence="18 19">N2SHLJ1</strain>
    </source>
</reference>
<comment type="function">
    <text evidence="15">Plays a critical role in recombination and DNA repair. Helps process Holliday junction intermediates to mature products by catalyzing branch migration. Has replication fork regression activity, unwinds stalled or blocked replication forks to make a HJ that can be resolved. Has a DNA unwinding activity characteristic of a DNA helicase with 3'-5' polarity.</text>
</comment>
<dbReference type="Gene3D" id="2.40.50.140">
    <property type="entry name" value="Nucleic acid-binding proteins"/>
    <property type="match status" value="1"/>
</dbReference>
<keyword evidence="7 15" id="KW-0067">ATP-binding</keyword>
<keyword evidence="4 15" id="KW-0227">DNA damage</keyword>
<keyword evidence="19" id="KW-1185">Reference proteome</keyword>
<dbReference type="NCBIfam" id="NF008168">
    <property type="entry name" value="PRK10917.2-2"/>
    <property type="match status" value="1"/>
</dbReference>
<keyword evidence="5 15" id="KW-0378">Hydrolase</keyword>
<feature type="domain" description="Helicase C-terminal" evidence="17">
    <location>
        <begin position="453"/>
        <end position="614"/>
    </location>
</feature>
<dbReference type="GO" id="GO:0003677">
    <property type="term" value="F:DNA binding"/>
    <property type="evidence" value="ECO:0007669"/>
    <property type="project" value="UniProtKB-KW"/>
</dbReference>
<proteinExistence type="inferred from homology"/>
<evidence type="ECO:0000256" key="2">
    <source>
        <dbReference type="ARBA" id="ARBA00017846"/>
    </source>
</evidence>
<evidence type="ECO:0000256" key="1">
    <source>
        <dbReference type="ARBA" id="ARBA00007504"/>
    </source>
</evidence>
<dbReference type="InterPro" id="IPR047112">
    <property type="entry name" value="RecG/Mfd"/>
</dbReference>
<comment type="similarity">
    <text evidence="1 15">Belongs to the helicase family. RecG subfamily.</text>
</comment>
<evidence type="ECO:0000313" key="18">
    <source>
        <dbReference type="EMBL" id="TBL78346.1"/>
    </source>
</evidence>
<comment type="caution">
    <text evidence="18">The sequence shown here is derived from an EMBL/GenBank/DDBJ whole genome shotgun (WGS) entry which is preliminary data.</text>
</comment>
<dbReference type="AlphaFoldDB" id="A0A4Q9DSG5"/>
<dbReference type="GO" id="GO:0006281">
    <property type="term" value="P:DNA repair"/>
    <property type="evidence" value="ECO:0007669"/>
    <property type="project" value="UniProtKB-UniRule"/>
</dbReference>
<evidence type="ECO:0000256" key="10">
    <source>
        <dbReference type="ARBA" id="ARBA00023204"/>
    </source>
</evidence>
<evidence type="ECO:0000256" key="4">
    <source>
        <dbReference type="ARBA" id="ARBA00022763"/>
    </source>
</evidence>
<dbReference type="GO" id="GO:0043138">
    <property type="term" value="F:3'-5' DNA helicase activity"/>
    <property type="evidence" value="ECO:0007669"/>
    <property type="project" value="UniProtKB-EC"/>
</dbReference>
<dbReference type="InterPro" id="IPR014001">
    <property type="entry name" value="Helicase_ATP-bd"/>
</dbReference>